<dbReference type="GO" id="GO:0050729">
    <property type="term" value="P:positive regulation of inflammatory response"/>
    <property type="evidence" value="ECO:0007669"/>
    <property type="project" value="Ensembl"/>
</dbReference>
<dbReference type="AlphaFoldDB" id="A0A4X2M2H8"/>
<dbReference type="GO" id="GO:0002281">
    <property type="term" value="P:macrophage activation involved in immune response"/>
    <property type="evidence" value="ECO:0007669"/>
    <property type="project" value="Ensembl"/>
</dbReference>
<keyword evidence="1" id="KW-0175">Coiled coil</keyword>
<dbReference type="GO" id="GO:0005654">
    <property type="term" value="C:nucleoplasm"/>
    <property type="evidence" value="ECO:0007669"/>
    <property type="project" value="Ensembl"/>
</dbReference>
<dbReference type="InterPro" id="IPR012677">
    <property type="entry name" value="Nucleotide-bd_a/b_plait_sf"/>
</dbReference>
<feature type="domain" description="NID" evidence="2">
    <location>
        <begin position="109"/>
        <end position="198"/>
    </location>
</feature>
<reference evidence="3" key="3">
    <citation type="submission" date="2025-09" db="UniProtKB">
        <authorList>
            <consortium name="Ensembl"/>
        </authorList>
    </citation>
    <scope>IDENTIFICATION</scope>
</reference>
<sequence length="312" mass="35378">MDEKYNMDQLLSEAVWEAETRRPQEDTLRWRQKLQELCSLKEEQERLKLRKEELKQLQTKQRAHQKKEVPFPVPQAVVVFQGQTKKEKEVSETFFSNLRIHYPLPGSSALVTFEDPKVAKGLLQHQEHNVILEECRLRVRIQPVELPALTSIKVLTWLCSYKVLIIGLPPALKLSEDQLLDKLELFFSKPSNGGGEVKMRELLPGAAVLGFTDDKVAERLANIHHFMMTLGGAEVPLRVFPYVSGDIQEMEISRCSVPHSVLVVNIPDVLDGPDLQDVLEIHFQKPTRGGGEVESLMFVAPGTQGLALFTPE</sequence>
<name>A0A4X2M2H8_VOMUR</name>
<proteinExistence type="predicted"/>
<reference evidence="4" key="1">
    <citation type="submission" date="2018-12" db="EMBL/GenBank/DDBJ databases">
        <authorList>
            <person name="Yazar S."/>
        </authorList>
    </citation>
    <scope>NUCLEOTIDE SEQUENCE [LARGE SCALE GENOMIC DNA]</scope>
</reference>
<evidence type="ECO:0000313" key="4">
    <source>
        <dbReference type="Proteomes" id="UP000314987"/>
    </source>
</evidence>
<dbReference type="GO" id="GO:0008285">
    <property type="term" value="P:negative regulation of cell population proliferation"/>
    <property type="evidence" value="ECO:0007669"/>
    <property type="project" value="Ensembl"/>
</dbReference>
<dbReference type="OrthoDB" id="9936051at2759"/>
<reference evidence="3" key="2">
    <citation type="submission" date="2025-08" db="UniProtKB">
        <authorList>
            <consortium name="Ensembl"/>
        </authorList>
    </citation>
    <scope>IDENTIFICATION</scope>
</reference>
<dbReference type="GO" id="GO:0005829">
    <property type="term" value="C:cytosol"/>
    <property type="evidence" value="ECO:0007669"/>
    <property type="project" value="Ensembl"/>
</dbReference>
<dbReference type="Ensembl" id="ENSVURT00010032104.1">
    <property type="protein sequence ID" value="ENSVURP00010028166.1"/>
    <property type="gene ID" value="ENSVURG00010021573.1"/>
</dbReference>
<feature type="coiled-coil region" evidence="1">
    <location>
        <begin position="40"/>
        <end position="67"/>
    </location>
</feature>
<dbReference type="Proteomes" id="UP000314987">
    <property type="component" value="Unassembled WGS sequence"/>
</dbReference>
<dbReference type="RefSeq" id="XP_027726062.1">
    <property type="nucleotide sequence ID" value="XM_027870261.1"/>
</dbReference>
<keyword evidence="4" id="KW-1185">Reference proteome</keyword>
<dbReference type="GeneTree" id="ENSGT00530000063686"/>
<evidence type="ECO:0000259" key="2">
    <source>
        <dbReference type="Pfam" id="PF07292"/>
    </source>
</evidence>
<dbReference type="InterPro" id="IPR009909">
    <property type="entry name" value="Nmi/IFP35_dom"/>
</dbReference>
<accession>A0A4X2M2H8</accession>
<dbReference type="GO" id="GO:0016020">
    <property type="term" value="C:membrane"/>
    <property type="evidence" value="ECO:0007669"/>
    <property type="project" value="Ensembl"/>
</dbReference>
<dbReference type="Gene3D" id="3.30.70.330">
    <property type="match status" value="1"/>
</dbReference>
<protein>
    <submittedName>
        <fullName evidence="3">Interferon induced protein 35</fullName>
    </submittedName>
</protein>
<dbReference type="GeneID" id="114049074"/>
<evidence type="ECO:0000313" key="3">
    <source>
        <dbReference type="Ensembl" id="ENSVURP00010028166.1"/>
    </source>
</evidence>
<gene>
    <name evidence="3" type="primary">IFI35</name>
</gene>
<dbReference type="GO" id="GO:1901223">
    <property type="term" value="P:negative regulation of non-canonical NF-kappaB signal transduction"/>
    <property type="evidence" value="ECO:0007669"/>
    <property type="project" value="Ensembl"/>
</dbReference>
<feature type="domain" description="NID" evidence="2">
    <location>
        <begin position="207"/>
        <end position="295"/>
    </location>
</feature>
<dbReference type="GO" id="GO:0005730">
    <property type="term" value="C:nucleolus"/>
    <property type="evidence" value="ECO:0007669"/>
    <property type="project" value="Ensembl"/>
</dbReference>
<organism evidence="3 4">
    <name type="scientific">Vombatus ursinus</name>
    <name type="common">Common wombat</name>
    <dbReference type="NCBI Taxonomy" id="29139"/>
    <lineage>
        <taxon>Eukaryota</taxon>
        <taxon>Metazoa</taxon>
        <taxon>Chordata</taxon>
        <taxon>Craniata</taxon>
        <taxon>Vertebrata</taxon>
        <taxon>Euteleostomi</taxon>
        <taxon>Mammalia</taxon>
        <taxon>Metatheria</taxon>
        <taxon>Diprotodontia</taxon>
        <taxon>Vombatidae</taxon>
        <taxon>Vombatus</taxon>
    </lineage>
</organism>
<dbReference type="GO" id="GO:0034145">
    <property type="term" value="P:positive regulation of toll-like receptor 4 signaling pathway"/>
    <property type="evidence" value="ECO:0007669"/>
    <property type="project" value="Ensembl"/>
</dbReference>
<dbReference type="STRING" id="29139.ENSVURP00010028166"/>
<dbReference type="PANTHER" id="PTHR15225">
    <property type="entry name" value="INTERFERON-INDUCED PROTEIN 35/NMI N-MYC/STAT INTERACTING PROTEIN"/>
    <property type="match status" value="1"/>
</dbReference>
<dbReference type="GO" id="GO:0005615">
    <property type="term" value="C:extracellular space"/>
    <property type="evidence" value="ECO:0007669"/>
    <property type="project" value="Ensembl"/>
</dbReference>
<dbReference type="OMA" id="HKIDMEE"/>
<dbReference type="Pfam" id="PF07292">
    <property type="entry name" value="NID"/>
    <property type="match status" value="2"/>
</dbReference>
<dbReference type="CTD" id="3430"/>
<dbReference type="PANTHER" id="PTHR15225:SF1">
    <property type="entry name" value="INTERFERON-INDUCED 35 KDA PROTEIN"/>
    <property type="match status" value="1"/>
</dbReference>
<evidence type="ECO:0000256" key="1">
    <source>
        <dbReference type="SAM" id="Coils"/>
    </source>
</evidence>
<dbReference type="GO" id="GO:0042802">
    <property type="term" value="F:identical protein binding"/>
    <property type="evidence" value="ECO:0007669"/>
    <property type="project" value="Ensembl"/>
</dbReference>